<dbReference type="EMBL" id="CM047591">
    <property type="protein sequence ID" value="KAI9918892.1"/>
    <property type="molecule type" value="Genomic_DNA"/>
</dbReference>
<evidence type="ECO:0000313" key="2">
    <source>
        <dbReference type="Proteomes" id="UP001163321"/>
    </source>
</evidence>
<gene>
    <name evidence="1" type="ORF">PsorP6_011821</name>
</gene>
<proteinExistence type="predicted"/>
<dbReference type="Proteomes" id="UP001163321">
    <property type="component" value="Chromosome 12"/>
</dbReference>
<name>A0ACC0WJF3_9STRA</name>
<comment type="caution">
    <text evidence="1">The sequence shown here is derived from an EMBL/GenBank/DDBJ whole genome shotgun (WGS) entry which is preliminary data.</text>
</comment>
<accession>A0ACC0WJF3</accession>
<evidence type="ECO:0000313" key="1">
    <source>
        <dbReference type="EMBL" id="KAI9918892.1"/>
    </source>
</evidence>
<reference evidence="1 2" key="1">
    <citation type="journal article" date="2022" name="bioRxiv">
        <title>The genome of the oomycete Peronosclerospora sorghi, a cosmopolitan pathogen of maize and sorghum, is inflated with dispersed pseudogenes.</title>
        <authorList>
            <person name="Fletcher K."/>
            <person name="Martin F."/>
            <person name="Isakeit T."/>
            <person name="Cavanaugh K."/>
            <person name="Magill C."/>
            <person name="Michelmore R."/>
        </authorList>
    </citation>
    <scope>NUCLEOTIDE SEQUENCE [LARGE SCALE GENOMIC DNA]</scope>
    <source>
        <strain evidence="1">P6</strain>
    </source>
</reference>
<organism evidence="1 2">
    <name type="scientific">Peronosclerospora sorghi</name>
    <dbReference type="NCBI Taxonomy" id="230839"/>
    <lineage>
        <taxon>Eukaryota</taxon>
        <taxon>Sar</taxon>
        <taxon>Stramenopiles</taxon>
        <taxon>Oomycota</taxon>
        <taxon>Peronosporomycetes</taxon>
        <taxon>Peronosporales</taxon>
        <taxon>Peronosporaceae</taxon>
        <taxon>Peronosclerospora</taxon>
    </lineage>
</organism>
<keyword evidence="2" id="KW-1185">Reference proteome</keyword>
<protein>
    <submittedName>
        <fullName evidence="1">Uncharacterized protein</fullName>
    </submittedName>
</protein>
<sequence length="124" mass="14604">MPSHKMLAFLALRRHGLDEIEHHGLLLQNRRQQLRVLILLDFKLSPLHALKLWHLFVRMSSLLGQFAFELELQALESALSVLCDLSFFSLLHYTCSCHVTDVRHRRLMLLCHGQWWRCVTSFLT</sequence>